<evidence type="ECO:0000259" key="1">
    <source>
        <dbReference type="Pfam" id="PF03435"/>
    </source>
</evidence>
<sequence>MGKALIIGCGGVASAAIHKCCQNSEVFTEICIASRTKAKCDALKEKLEGTTSTKITTAQVDADHVDELTALIKKEKPDVVLNLALPYQDLTIMDACLAAKTHYIDTANYEPEDTAKFEYKWQWAYREKFEKAGITALLGSGFDPGVTGVFSAYAQKHYFDEIHYIDILDCNAGDHGYPFATNFNPEINIREVSARGSYWENGSWVETEPMEIKKVYDFPEIGEKDMYLLHHEELESLALNIKGIKRIRFFMTFGQSYLTHLKCLENVGMTSIEPIEFEGKQIVPLQFLKAVLPDPSSLGPRTKGKTNIGCIFRGIKDGKERNLYIYNVCDHQECYREVGSQAVAYTTGVPAMIGAMMVMTGKWLKPGVFNVEEFDPDPFMEALNRWGLPWKTEEQPELVD</sequence>
<evidence type="ECO:0000313" key="3">
    <source>
        <dbReference type="EMBL" id="SHF45605.1"/>
    </source>
</evidence>
<dbReference type="Proteomes" id="UP000184245">
    <property type="component" value="Unassembled WGS sequence"/>
</dbReference>
<dbReference type="RefSeq" id="WP_072854354.1">
    <property type="nucleotide sequence ID" value="NZ_FQVI01000030.1"/>
</dbReference>
<dbReference type="InterPro" id="IPR036291">
    <property type="entry name" value="NAD(P)-bd_dom_sf"/>
</dbReference>
<dbReference type="EMBL" id="FQVI01000030">
    <property type="protein sequence ID" value="SHF45605.1"/>
    <property type="molecule type" value="Genomic_DNA"/>
</dbReference>
<evidence type="ECO:0000313" key="4">
    <source>
        <dbReference type="Proteomes" id="UP000184245"/>
    </source>
</evidence>
<name>A0A1M5BT39_9CLOT</name>
<feature type="domain" description="Saccharopine dehydrogenase NADP binding" evidence="1">
    <location>
        <begin position="5"/>
        <end position="137"/>
    </location>
</feature>
<dbReference type="AlphaFoldDB" id="A0A1M5BT39"/>
<accession>A0A1M5BT39</accession>
<dbReference type="Gene3D" id="3.30.360.10">
    <property type="entry name" value="Dihydrodipicolinate Reductase, domain 2"/>
    <property type="match status" value="1"/>
</dbReference>
<dbReference type="Gene3D" id="3.40.50.720">
    <property type="entry name" value="NAD(P)-binding Rossmann-like Domain"/>
    <property type="match status" value="1"/>
</dbReference>
<gene>
    <name evidence="3" type="ORF">SAMN02745158_03803</name>
</gene>
<feature type="domain" description="Saccharopine dehydrogenase-like C-terminal" evidence="2">
    <location>
        <begin position="141"/>
        <end position="387"/>
    </location>
</feature>
<dbReference type="PANTHER" id="PTHR43796:SF2">
    <property type="entry name" value="CARBOXYNORSPERMIDINE SYNTHASE"/>
    <property type="match status" value="1"/>
</dbReference>
<dbReference type="InterPro" id="IPR005097">
    <property type="entry name" value="Sacchrp_dh_NADP-bd"/>
</dbReference>
<dbReference type="SUPFAM" id="SSF51735">
    <property type="entry name" value="NAD(P)-binding Rossmann-fold domains"/>
    <property type="match status" value="1"/>
</dbReference>
<organism evidence="3 4">
    <name type="scientific">Lactonifactor longoviformis DSM 17459</name>
    <dbReference type="NCBI Taxonomy" id="1122155"/>
    <lineage>
        <taxon>Bacteria</taxon>
        <taxon>Bacillati</taxon>
        <taxon>Bacillota</taxon>
        <taxon>Clostridia</taxon>
        <taxon>Eubacteriales</taxon>
        <taxon>Clostridiaceae</taxon>
        <taxon>Lactonifactor</taxon>
    </lineage>
</organism>
<dbReference type="Pfam" id="PF16653">
    <property type="entry name" value="Sacchrp_dh_C"/>
    <property type="match status" value="1"/>
</dbReference>
<reference evidence="3 4" key="1">
    <citation type="submission" date="2016-11" db="EMBL/GenBank/DDBJ databases">
        <authorList>
            <person name="Jaros S."/>
            <person name="Januszkiewicz K."/>
            <person name="Wedrychowicz H."/>
        </authorList>
    </citation>
    <scope>NUCLEOTIDE SEQUENCE [LARGE SCALE GENOMIC DNA]</scope>
    <source>
        <strain evidence="3 4">DSM 17459</strain>
    </source>
</reference>
<dbReference type="InterPro" id="IPR032095">
    <property type="entry name" value="Sacchrp_dh-like_C"/>
</dbReference>
<dbReference type="STRING" id="1122155.SAMN02745158_03803"/>
<dbReference type="OrthoDB" id="9769367at2"/>
<dbReference type="PANTHER" id="PTHR43796">
    <property type="entry name" value="CARBOXYNORSPERMIDINE SYNTHASE"/>
    <property type="match status" value="1"/>
</dbReference>
<dbReference type="Pfam" id="PF03435">
    <property type="entry name" value="Sacchrp_dh_NADP"/>
    <property type="match status" value="1"/>
</dbReference>
<proteinExistence type="predicted"/>
<evidence type="ECO:0000259" key="2">
    <source>
        <dbReference type="Pfam" id="PF16653"/>
    </source>
</evidence>
<protein>
    <submittedName>
        <fullName evidence="3">Carboxynorspermidine dehydrogenase</fullName>
    </submittedName>
</protein>
<keyword evidence="4" id="KW-1185">Reference proteome</keyword>